<dbReference type="Proteomes" id="UP000627838">
    <property type="component" value="Unassembled WGS sequence"/>
</dbReference>
<organism evidence="2 3">
    <name type="scientific">Actinomadura algeriensis</name>
    <dbReference type="NCBI Taxonomy" id="1679523"/>
    <lineage>
        <taxon>Bacteria</taxon>
        <taxon>Bacillati</taxon>
        <taxon>Actinomycetota</taxon>
        <taxon>Actinomycetes</taxon>
        <taxon>Streptosporangiales</taxon>
        <taxon>Thermomonosporaceae</taxon>
        <taxon>Actinomadura</taxon>
    </lineage>
</organism>
<keyword evidence="3" id="KW-1185">Reference proteome</keyword>
<comment type="caution">
    <text evidence="2">The sequence shown here is derived from an EMBL/GenBank/DDBJ whole genome shotgun (WGS) entry which is preliminary data.</text>
</comment>
<dbReference type="Pfam" id="PF13569">
    <property type="entry name" value="DUF4132"/>
    <property type="match status" value="1"/>
</dbReference>
<evidence type="ECO:0000259" key="1">
    <source>
        <dbReference type="Pfam" id="PF13569"/>
    </source>
</evidence>
<dbReference type="EMBL" id="JADBDZ010000001">
    <property type="protein sequence ID" value="MBE1537237.1"/>
    <property type="molecule type" value="Genomic_DNA"/>
</dbReference>
<feature type="domain" description="DUF4132" evidence="1">
    <location>
        <begin position="564"/>
        <end position="743"/>
    </location>
</feature>
<accession>A0ABR9K339</accession>
<name>A0ABR9K339_9ACTN</name>
<evidence type="ECO:0000313" key="2">
    <source>
        <dbReference type="EMBL" id="MBE1537237.1"/>
    </source>
</evidence>
<evidence type="ECO:0000313" key="3">
    <source>
        <dbReference type="Proteomes" id="UP000627838"/>
    </source>
</evidence>
<proteinExistence type="predicted"/>
<dbReference type="RefSeq" id="WP_192763146.1">
    <property type="nucleotide sequence ID" value="NZ_JADBDZ010000001.1"/>
</dbReference>
<gene>
    <name evidence="2" type="ORF">H4W34_007070</name>
</gene>
<dbReference type="InterPro" id="IPR025406">
    <property type="entry name" value="DUF4132"/>
</dbReference>
<reference evidence="2 3" key="1">
    <citation type="submission" date="2020-10" db="EMBL/GenBank/DDBJ databases">
        <title>Sequencing the genomes of 1000 actinobacteria strains.</title>
        <authorList>
            <person name="Klenk H.-P."/>
        </authorList>
    </citation>
    <scope>NUCLEOTIDE SEQUENCE [LARGE SCALE GENOMIC DNA]</scope>
    <source>
        <strain evidence="2 3">DSM 46744</strain>
    </source>
</reference>
<sequence>MNRAEQFDEDVVTIPEAWRRHLHPRRGGAAAPVAGPSRKAVEKARALAGAHPFGTGEAPHAAAVAVAEARPGDAAAVQRTFVDAWTVEHGVGFAACALVELVLTKVTRDADGAVDGIARREGGDGLGNVDPETVRRMRALLAVAGEDDHADAVERLAGVRERTPLTMWLASYLVPTRRKWVDQCLGARIEIKPHLRWLQLCTFDRPSQLESTLPRLYWGEPNRGLLATMADGMGAGIVPFLLRTLDAGHLPGPERRLLFETLGILPSDEAFRALVDRFGERPAKPVLVGAMRRFPVRALRLLAGTPAGLLDGHVRAHAELVASVLPTLPDDVRTVVEPLAAASARVPEGVPDELAAMLAAASPPKAGEWLVPEALPQVLHRDRERAVPADAAPALPALPVSTLRAACDPESLGEFGRALFRAWQDAGAPSGDRWALAQLGRTGDDATVRWLAPLVRAWPGEGRHRHAAAGLDVLAEIGSDLALTHLHSIARKARYKGLRERAREKIEQVARSRGLTADELADRLVPAFGLDAAGTMVLDYGPRRFTVGFTERLAPYVADESGGALRTLPKPGARDERERASAAYKAFAALKKDVRAVAAEQVGRLEEAMLARRRWSPDEFRAFFADHPLVRHLARRLVWTAGDGADATAFRIAEDGTLADAADAPFVLPASARIGIPHPLDLNGSVDAWSEVFADYEILQPFPQLGRPVHALTDGERGSGRLERFEGTEAPSGSVLGLVRRGWERGAPQDAGAELWISREVAGGRHVVVGLDPGFQAGAPLAAGDRQTLERVWLARRPGSDRNDTPLRFGDLDPVVASEFLADLESLTGAAT</sequence>
<protein>
    <recommendedName>
        <fullName evidence="1">DUF4132 domain-containing protein</fullName>
    </recommendedName>
</protein>